<evidence type="ECO:0000313" key="3">
    <source>
        <dbReference type="EMBL" id="MFC6880019.1"/>
    </source>
</evidence>
<reference evidence="4" key="1">
    <citation type="journal article" date="2019" name="Int. J. Syst. Evol. Microbiol.">
        <title>The Global Catalogue of Microorganisms (GCM) 10K type strain sequencing project: providing services to taxonomists for standard genome sequencing and annotation.</title>
        <authorList>
            <consortium name="The Broad Institute Genomics Platform"/>
            <consortium name="The Broad Institute Genome Sequencing Center for Infectious Disease"/>
            <person name="Wu L."/>
            <person name="Ma J."/>
        </authorList>
    </citation>
    <scope>NUCLEOTIDE SEQUENCE [LARGE SCALE GENOMIC DNA]</scope>
    <source>
        <strain evidence="4">JCM 3369</strain>
    </source>
</reference>
<feature type="region of interest" description="Disordered" evidence="1">
    <location>
        <begin position="40"/>
        <end position="70"/>
    </location>
</feature>
<dbReference type="EMBL" id="JBHSXS010000004">
    <property type="protein sequence ID" value="MFC6880019.1"/>
    <property type="molecule type" value="Genomic_DNA"/>
</dbReference>
<evidence type="ECO:0000313" key="4">
    <source>
        <dbReference type="Proteomes" id="UP001596380"/>
    </source>
</evidence>
<sequence length="70" mass="7516">MLAEASPVGDTYLLIIGPIVVALAIVLWITMTIRAAKRRARADKARDTLPHRGPVQGGVIEGSPSQRRPS</sequence>
<proteinExistence type="predicted"/>
<keyword evidence="2" id="KW-1133">Transmembrane helix</keyword>
<accession>A0ABW2CET0</accession>
<organism evidence="3 4">
    <name type="scientific">Actinomadura yumaensis</name>
    <dbReference type="NCBI Taxonomy" id="111807"/>
    <lineage>
        <taxon>Bacteria</taxon>
        <taxon>Bacillati</taxon>
        <taxon>Actinomycetota</taxon>
        <taxon>Actinomycetes</taxon>
        <taxon>Streptosporangiales</taxon>
        <taxon>Thermomonosporaceae</taxon>
        <taxon>Actinomadura</taxon>
    </lineage>
</organism>
<keyword evidence="2" id="KW-0472">Membrane</keyword>
<evidence type="ECO:0000256" key="2">
    <source>
        <dbReference type="SAM" id="Phobius"/>
    </source>
</evidence>
<comment type="caution">
    <text evidence="3">The sequence shown here is derived from an EMBL/GenBank/DDBJ whole genome shotgun (WGS) entry which is preliminary data.</text>
</comment>
<dbReference type="RefSeq" id="WP_160820535.1">
    <property type="nucleotide sequence ID" value="NZ_JBHSXE010000001.1"/>
</dbReference>
<gene>
    <name evidence="3" type="ORF">ACFQKB_09615</name>
</gene>
<dbReference type="Proteomes" id="UP001596380">
    <property type="component" value="Unassembled WGS sequence"/>
</dbReference>
<keyword evidence="2" id="KW-0812">Transmembrane</keyword>
<evidence type="ECO:0000256" key="1">
    <source>
        <dbReference type="SAM" id="MobiDB-lite"/>
    </source>
</evidence>
<name>A0ABW2CET0_9ACTN</name>
<feature type="transmembrane region" description="Helical" evidence="2">
    <location>
        <begin position="12"/>
        <end position="31"/>
    </location>
</feature>
<protein>
    <submittedName>
        <fullName evidence="3">Uncharacterized protein</fullName>
    </submittedName>
</protein>
<keyword evidence="4" id="KW-1185">Reference proteome</keyword>